<dbReference type="EMBL" id="ABCK01000001">
    <property type="protein sequence ID" value="EDM29655.1"/>
    <property type="molecule type" value="Genomic_DNA"/>
</dbReference>
<gene>
    <name evidence="1" type="ORF">LNTAR_17933</name>
</gene>
<sequence>MDRVAQAALKEIVLGAQAARLQLWTKLHPQISLIDSDN</sequence>
<evidence type="ECO:0000313" key="1">
    <source>
        <dbReference type="EMBL" id="EDM29655.1"/>
    </source>
</evidence>
<organism evidence="1 2">
    <name type="scientific">Lentisphaera araneosa HTCC2155</name>
    <dbReference type="NCBI Taxonomy" id="313628"/>
    <lineage>
        <taxon>Bacteria</taxon>
        <taxon>Pseudomonadati</taxon>
        <taxon>Lentisphaerota</taxon>
        <taxon>Lentisphaeria</taxon>
        <taxon>Lentisphaerales</taxon>
        <taxon>Lentisphaeraceae</taxon>
        <taxon>Lentisphaera</taxon>
    </lineage>
</organism>
<keyword evidence="2" id="KW-1185">Reference proteome</keyword>
<comment type="caution">
    <text evidence="1">The sequence shown here is derived from an EMBL/GenBank/DDBJ whole genome shotgun (WGS) entry which is preliminary data.</text>
</comment>
<reference evidence="1 2" key="1">
    <citation type="journal article" date="2010" name="J. Bacteriol.">
        <title>Genome sequence of Lentisphaera araneosa HTCC2155T, the type species of the order Lentisphaerales in the phylum Lentisphaerae.</title>
        <authorList>
            <person name="Thrash J.C."/>
            <person name="Cho J.C."/>
            <person name="Vergin K.L."/>
            <person name="Morris R.M."/>
            <person name="Giovannoni S.J."/>
        </authorList>
    </citation>
    <scope>NUCLEOTIDE SEQUENCE [LARGE SCALE GENOMIC DNA]</scope>
    <source>
        <strain evidence="1 2">HTCC2155</strain>
    </source>
</reference>
<evidence type="ECO:0000313" key="2">
    <source>
        <dbReference type="Proteomes" id="UP000004947"/>
    </source>
</evidence>
<dbReference type="AlphaFoldDB" id="A6DFS5"/>
<protein>
    <submittedName>
        <fullName evidence="1">Uncharacterized protein</fullName>
    </submittedName>
</protein>
<dbReference type="Proteomes" id="UP000004947">
    <property type="component" value="Unassembled WGS sequence"/>
</dbReference>
<accession>A6DFS5</accession>
<proteinExistence type="predicted"/>
<name>A6DFS5_9BACT</name>